<dbReference type="PROSITE" id="PS00463">
    <property type="entry name" value="ZN2_CY6_FUNGAL_1"/>
    <property type="match status" value="1"/>
</dbReference>
<dbReference type="CDD" id="cd00067">
    <property type="entry name" value="GAL4"/>
    <property type="match status" value="1"/>
</dbReference>
<evidence type="ECO:0000259" key="6">
    <source>
        <dbReference type="PROSITE" id="PS50048"/>
    </source>
</evidence>
<evidence type="ECO:0000313" key="7">
    <source>
        <dbReference type="EMBL" id="KEF56118.1"/>
    </source>
</evidence>
<proteinExistence type="predicted"/>
<accession>A0A072PA19</accession>
<dbReference type="EMBL" id="AMGV01000006">
    <property type="protein sequence ID" value="KEF56118.1"/>
    <property type="molecule type" value="Genomic_DNA"/>
</dbReference>
<dbReference type="GO" id="GO:0008270">
    <property type="term" value="F:zinc ion binding"/>
    <property type="evidence" value="ECO:0007669"/>
    <property type="project" value="InterPro"/>
</dbReference>
<dbReference type="InterPro" id="IPR053181">
    <property type="entry name" value="EcdB-like_regulator"/>
</dbReference>
<sequence length="325" mass="35948">MREQDDAGSGLEDDASPARDHEFDATRKRARESGTDRRYPRKRALKACHVCRARKTKCDNVQPTCGFCASIGVRCSFDDTEKDHSSFDAASLEILRQLGQIATSQEDLLQIVRSFSTVQTPHVASDVASFTSGHVHQAIFDQSQGAGGLEWSTNPTLYSPTSHRLDEQQDHNAAPLSSDTYTNQRQPDSASTTPAASGCAPAVRWFGLLANDAPSEILQDAELQFAFDGTSLEVSAISDEDNITPLQMATRIVDKQRTPRDNLSDRSKPLLDNGPPTQQTEEALWQASEGISLLPSEQMFFENFLRRICPWVRIFRLVVCSGRLS</sequence>
<protein>
    <recommendedName>
        <fullName evidence="6">Zn(2)-C6 fungal-type domain-containing protein</fullName>
    </recommendedName>
</protein>
<dbReference type="Gene3D" id="4.10.240.10">
    <property type="entry name" value="Zn(2)-C6 fungal-type DNA-binding domain"/>
    <property type="match status" value="1"/>
</dbReference>
<reference evidence="7 8" key="1">
    <citation type="submission" date="2013-03" db="EMBL/GenBank/DDBJ databases">
        <title>The Genome Sequence of Exophiala aquamarina CBS 119918.</title>
        <authorList>
            <consortium name="The Broad Institute Genomics Platform"/>
            <person name="Cuomo C."/>
            <person name="de Hoog S."/>
            <person name="Gorbushina A."/>
            <person name="Walker B."/>
            <person name="Young S.K."/>
            <person name="Zeng Q."/>
            <person name="Gargeya S."/>
            <person name="Fitzgerald M."/>
            <person name="Haas B."/>
            <person name="Abouelleil A."/>
            <person name="Allen A.W."/>
            <person name="Alvarado L."/>
            <person name="Arachchi H.M."/>
            <person name="Berlin A.M."/>
            <person name="Chapman S.B."/>
            <person name="Gainer-Dewar J."/>
            <person name="Goldberg J."/>
            <person name="Griggs A."/>
            <person name="Gujja S."/>
            <person name="Hansen M."/>
            <person name="Howarth C."/>
            <person name="Imamovic A."/>
            <person name="Ireland A."/>
            <person name="Larimer J."/>
            <person name="McCowan C."/>
            <person name="Murphy C."/>
            <person name="Pearson M."/>
            <person name="Poon T.W."/>
            <person name="Priest M."/>
            <person name="Roberts A."/>
            <person name="Saif S."/>
            <person name="Shea T."/>
            <person name="Sisk P."/>
            <person name="Sykes S."/>
            <person name="Wortman J."/>
            <person name="Nusbaum C."/>
            <person name="Birren B."/>
        </authorList>
    </citation>
    <scope>NUCLEOTIDE SEQUENCE [LARGE SCALE GENOMIC DNA]</scope>
    <source>
        <strain evidence="7 8">CBS 119918</strain>
    </source>
</reference>
<keyword evidence="8" id="KW-1185">Reference proteome</keyword>
<keyword evidence="2" id="KW-0238">DNA-binding</keyword>
<dbReference type="AlphaFoldDB" id="A0A072PA19"/>
<keyword evidence="1" id="KW-0805">Transcription regulation</keyword>
<dbReference type="GO" id="GO:0003677">
    <property type="term" value="F:DNA binding"/>
    <property type="evidence" value="ECO:0007669"/>
    <property type="project" value="UniProtKB-KW"/>
</dbReference>
<dbReference type="PROSITE" id="PS50048">
    <property type="entry name" value="ZN2_CY6_FUNGAL_2"/>
    <property type="match status" value="1"/>
</dbReference>
<feature type="region of interest" description="Disordered" evidence="5">
    <location>
        <begin position="1"/>
        <end position="38"/>
    </location>
</feature>
<feature type="compositionally biased region" description="Basic and acidic residues" evidence="5">
    <location>
        <begin position="16"/>
        <end position="38"/>
    </location>
</feature>
<dbReference type="GeneID" id="25282612"/>
<dbReference type="HOGENOM" id="CLU_855381_0_0_1"/>
<dbReference type="SMART" id="SM00066">
    <property type="entry name" value="GAL4"/>
    <property type="match status" value="1"/>
</dbReference>
<dbReference type="STRING" id="1182545.A0A072PA19"/>
<dbReference type="OrthoDB" id="4116913at2759"/>
<organism evidence="7 8">
    <name type="scientific">Exophiala aquamarina CBS 119918</name>
    <dbReference type="NCBI Taxonomy" id="1182545"/>
    <lineage>
        <taxon>Eukaryota</taxon>
        <taxon>Fungi</taxon>
        <taxon>Dikarya</taxon>
        <taxon>Ascomycota</taxon>
        <taxon>Pezizomycotina</taxon>
        <taxon>Eurotiomycetes</taxon>
        <taxon>Chaetothyriomycetidae</taxon>
        <taxon>Chaetothyriales</taxon>
        <taxon>Herpotrichiellaceae</taxon>
        <taxon>Exophiala</taxon>
    </lineage>
</organism>
<evidence type="ECO:0000256" key="1">
    <source>
        <dbReference type="ARBA" id="ARBA00023015"/>
    </source>
</evidence>
<name>A0A072PA19_9EURO</name>
<feature type="compositionally biased region" description="Polar residues" evidence="5">
    <location>
        <begin position="151"/>
        <end position="162"/>
    </location>
</feature>
<evidence type="ECO:0000256" key="3">
    <source>
        <dbReference type="ARBA" id="ARBA00023163"/>
    </source>
</evidence>
<dbReference type="Pfam" id="PF00172">
    <property type="entry name" value="Zn_clus"/>
    <property type="match status" value="1"/>
</dbReference>
<evidence type="ECO:0000256" key="4">
    <source>
        <dbReference type="ARBA" id="ARBA00023242"/>
    </source>
</evidence>
<dbReference type="PANTHER" id="PTHR47785">
    <property type="entry name" value="ZN(II)2CYS6 TRANSCRIPTION FACTOR (EUROFUNG)-RELATED-RELATED"/>
    <property type="match status" value="1"/>
</dbReference>
<dbReference type="GO" id="GO:0000981">
    <property type="term" value="F:DNA-binding transcription factor activity, RNA polymerase II-specific"/>
    <property type="evidence" value="ECO:0007669"/>
    <property type="project" value="InterPro"/>
</dbReference>
<dbReference type="SUPFAM" id="SSF57701">
    <property type="entry name" value="Zn2/Cys6 DNA-binding domain"/>
    <property type="match status" value="1"/>
</dbReference>
<dbReference type="InterPro" id="IPR036864">
    <property type="entry name" value="Zn2-C6_fun-type_DNA-bd_sf"/>
</dbReference>
<feature type="compositionally biased region" description="Polar residues" evidence="5">
    <location>
        <begin position="175"/>
        <end position="195"/>
    </location>
</feature>
<keyword evidence="3" id="KW-0804">Transcription</keyword>
<evidence type="ECO:0000256" key="5">
    <source>
        <dbReference type="SAM" id="MobiDB-lite"/>
    </source>
</evidence>
<dbReference type="InterPro" id="IPR001138">
    <property type="entry name" value="Zn2Cys6_DnaBD"/>
</dbReference>
<evidence type="ECO:0000256" key="2">
    <source>
        <dbReference type="ARBA" id="ARBA00023125"/>
    </source>
</evidence>
<gene>
    <name evidence="7" type="ORF">A1O9_07699</name>
</gene>
<feature type="domain" description="Zn(2)-C6 fungal-type" evidence="6">
    <location>
        <begin position="47"/>
        <end position="77"/>
    </location>
</feature>
<feature type="compositionally biased region" description="Basic and acidic residues" evidence="5">
    <location>
        <begin position="254"/>
        <end position="269"/>
    </location>
</feature>
<comment type="caution">
    <text evidence="7">The sequence shown here is derived from an EMBL/GenBank/DDBJ whole genome shotgun (WGS) entry which is preliminary data.</text>
</comment>
<dbReference type="VEuPathDB" id="FungiDB:A1O9_07699"/>
<evidence type="ECO:0000313" key="8">
    <source>
        <dbReference type="Proteomes" id="UP000027920"/>
    </source>
</evidence>
<feature type="region of interest" description="Disordered" evidence="5">
    <location>
        <begin position="254"/>
        <end position="280"/>
    </location>
</feature>
<dbReference type="RefSeq" id="XP_013258708.1">
    <property type="nucleotide sequence ID" value="XM_013403254.1"/>
</dbReference>
<keyword evidence="4" id="KW-0539">Nucleus</keyword>
<feature type="region of interest" description="Disordered" evidence="5">
    <location>
        <begin position="151"/>
        <end position="196"/>
    </location>
</feature>
<dbReference type="PANTHER" id="PTHR47785:SF5">
    <property type="entry name" value="ZN(II)2CYS6 TRANSCRIPTION FACTOR (EUROFUNG)"/>
    <property type="match status" value="1"/>
</dbReference>
<dbReference type="Proteomes" id="UP000027920">
    <property type="component" value="Unassembled WGS sequence"/>
</dbReference>